<dbReference type="RefSeq" id="WP_141603190.1">
    <property type="nucleotide sequence ID" value="NZ_JARMSB010000018.1"/>
</dbReference>
<dbReference type="Proteomes" id="UP000315753">
    <property type="component" value="Unassembled WGS sequence"/>
</dbReference>
<reference evidence="1 2" key="1">
    <citation type="submission" date="2019-06" db="EMBL/GenBank/DDBJ databases">
        <title>Genome sequence of Ureibacillus terrenus.</title>
        <authorList>
            <person name="Maclea K.S."/>
            <person name="Simoes M."/>
        </authorList>
    </citation>
    <scope>NUCLEOTIDE SEQUENCE [LARGE SCALE GENOMIC DNA]</scope>
    <source>
        <strain evidence="1 2">ATCC BAA-384</strain>
    </source>
</reference>
<dbReference type="PANTHER" id="PTHR39180:SF2">
    <property type="entry name" value="DUF1641 DOMAIN-CONTAINING PROTEIN"/>
    <property type="match status" value="1"/>
</dbReference>
<dbReference type="EMBL" id="VIGD01000023">
    <property type="protein sequence ID" value="TQE88983.1"/>
    <property type="molecule type" value="Genomic_DNA"/>
</dbReference>
<organism evidence="1 2">
    <name type="scientific">Ureibacillus terrenus</name>
    <dbReference type="NCBI Taxonomy" id="118246"/>
    <lineage>
        <taxon>Bacteria</taxon>
        <taxon>Bacillati</taxon>
        <taxon>Bacillota</taxon>
        <taxon>Bacilli</taxon>
        <taxon>Bacillales</taxon>
        <taxon>Caryophanaceae</taxon>
        <taxon>Ureibacillus</taxon>
    </lineage>
</organism>
<name>A0A540UY67_9BACL</name>
<dbReference type="Pfam" id="PF07849">
    <property type="entry name" value="DUF1641"/>
    <property type="match status" value="1"/>
</dbReference>
<dbReference type="PANTHER" id="PTHR39180">
    <property type="match status" value="1"/>
</dbReference>
<comment type="caution">
    <text evidence="1">The sequence shown here is derived from an EMBL/GenBank/DDBJ whole genome shotgun (WGS) entry which is preliminary data.</text>
</comment>
<evidence type="ECO:0000313" key="2">
    <source>
        <dbReference type="Proteomes" id="UP000315753"/>
    </source>
</evidence>
<keyword evidence="2" id="KW-1185">Reference proteome</keyword>
<proteinExistence type="predicted"/>
<accession>A0A540UY67</accession>
<protein>
    <submittedName>
        <fullName evidence="1">DUF1641 domain-containing protein</fullName>
    </submittedName>
</protein>
<dbReference type="OrthoDB" id="2381949at2"/>
<dbReference type="AlphaFoldDB" id="A0A540UY67"/>
<gene>
    <name evidence="1" type="ORF">FKZ59_13020</name>
</gene>
<sequence>MSSQNNVVSISNEAVLMNKLSEPETIKQLISLLDNLKKFNLLFEAIENFIKRSPEMADSLNRMVLTLREELPKNNIVNNLQSSLESLIRLQNLINSEEFRKIEATVLNERTIKTLSNLCTSVSEAASNMEYKTSASPGIFGLLKELTNPEIQPAIQFILNVLKILSKELKNA</sequence>
<dbReference type="InterPro" id="IPR012440">
    <property type="entry name" value="DUF1641"/>
</dbReference>
<evidence type="ECO:0000313" key="1">
    <source>
        <dbReference type="EMBL" id="TQE88983.1"/>
    </source>
</evidence>